<organism evidence="6 7">
    <name type="scientific">Thauera chlorobenzoica</name>
    <dbReference type="NCBI Taxonomy" id="96773"/>
    <lineage>
        <taxon>Bacteria</taxon>
        <taxon>Pseudomonadati</taxon>
        <taxon>Pseudomonadota</taxon>
        <taxon>Betaproteobacteria</taxon>
        <taxon>Rhodocyclales</taxon>
        <taxon>Zoogloeaceae</taxon>
        <taxon>Thauera</taxon>
    </lineage>
</organism>
<keyword evidence="3" id="KW-0812">Transmembrane</keyword>
<keyword evidence="5" id="KW-0472">Membrane</keyword>
<keyword evidence="2" id="KW-1003">Cell membrane</keyword>
<dbReference type="Pfam" id="PF01810">
    <property type="entry name" value="LysE"/>
    <property type="match status" value="1"/>
</dbReference>
<reference evidence="6 7" key="1">
    <citation type="submission" date="2016-12" db="EMBL/GenBank/DDBJ databases">
        <title>Complete genome sequence of Thauera chlorobenzoica, a Betaproteobacterium degrading haloaromatics anaerobically to CO2 and halides.</title>
        <authorList>
            <person name="Goris T."/>
            <person name="Mergelsberg M."/>
            <person name="Boll M."/>
        </authorList>
    </citation>
    <scope>NUCLEOTIDE SEQUENCE [LARGE SCALE GENOMIC DNA]</scope>
    <source>
        <strain evidence="6 7">3CB1</strain>
    </source>
</reference>
<dbReference type="AlphaFoldDB" id="A0A1H5YGB3"/>
<name>A0A1H5YGB3_9RHOO</name>
<dbReference type="STRING" id="96773.Tchl_3170"/>
<keyword evidence="4" id="KW-1133">Transmembrane helix</keyword>
<dbReference type="OrthoDB" id="9804822at2"/>
<evidence type="ECO:0000256" key="5">
    <source>
        <dbReference type="ARBA" id="ARBA00023136"/>
    </source>
</evidence>
<dbReference type="PANTHER" id="PTHR30086">
    <property type="entry name" value="ARGININE EXPORTER PROTEIN ARGO"/>
    <property type="match status" value="1"/>
</dbReference>
<dbReference type="InterPro" id="IPR001123">
    <property type="entry name" value="LeuE-type"/>
</dbReference>
<accession>A0A1H5YGB3</accession>
<dbReference type="EMBL" id="CP018839">
    <property type="protein sequence ID" value="APR05977.1"/>
    <property type="molecule type" value="Genomic_DNA"/>
</dbReference>
<gene>
    <name evidence="6" type="ORF">Tchl_3170</name>
</gene>
<evidence type="ECO:0000256" key="1">
    <source>
        <dbReference type="ARBA" id="ARBA00004651"/>
    </source>
</evidence>
<dbReference type="KEGG" id="tcl:Tchl_3170"/>
<dbReference type="PANTHER" id="PTHR30086:SF20">
    <property type="entry name" value="ARGININE EXPORTER PROTEIN ARGO-RELATED"/>
    <property type="match status" value="1"/>
</dbReference>
<evidence type="ECO:0000256" key="4">
    <source>
        <dbReference type="ARBA" id="ARBA00022989"/>
    </source>
</evidence>
<evidence type="ECO:0000313" key="7">
    <source>
        <dbReference type="Proteomes" id="UP000185739"/>
    </source>
</evidence>
<dbReference type="PIRSF" id="PIRSF006324">
    <property type="entry name" value="LeuE"/>
    <property type="match status" value="1"/>
</dbReference>
<keyword evidence="7" id="KW-1185">Reference proteome</keyword>
<dbReference type="GO" id="GO:0005886">
    <property type="term" value="C:plasma membrane"/>
    <property type="evidence" value="ECO:0007669"/>
    <property type="project" value="UniProtKB-SubCell"/>
</dbReference>
<dbReference type="Proteomes" id="UP000185739">
    <property type="component" value="Chromosome"/>
</dbReference>
<evidence type="ECO:0000256" key="3">
    <source>
        <dbReference type="ARBA" id="ARBA00022692"/>
    </source>
</evidence>
<sequence length="208" mass="22106">MDSLQLLPGFAAAAFAVILIPGPTVLLVTGHALSAGLRNALFSILGVCLGDIVAMSLTFLGLGAVLATSAEWFLVLKWLGAAYLIYLGITLWRAPVPPEAGTGNQETRPARIILRAFTVNVLHPKGLAFYAAFLPQFIRPADPALPQMLLLGTTFTAIAFSVLLGYAITAARFRSRLARPDVRRFCNRSGAGCLVGAGMYTLSMQRSG</sequence>
<evidence type="ECO:0000256" key="2">
    <source>
        <dbReference type="ARBA" id="ARBA00022475"/>
    </source>
</evidence>
<protein>
    <submittedName>
        <fullName evidence="6">Homoserine/homoserine lactone efflux protein</fullName>
    </submittedName>
</protein>
<proteinExistence type="predicted"/>
<evidence type="ECO:0000313" key="6">
    <source>
        <dbReference type="EMBL" id="APR05977.1"/>
    </source>
</evidence>
<comment type="subcellular location">
    <subcellularLocation>
        <location evidence="1">Cell membrane</location>
        <topology evidence="1">Multi-pass membrane protein</topology>
    </subcellularLocation>
</comment>
<dbReference type="GO" id="GO:0015171">
    <property type="term" value="F:amino acid transmembrane transporter activity"/>
    <property type="evidence" value="ECO:0007669"/>
    <property type="project" value="TreeGrafter"/>
</dbReference>